<evidence type="ECO:0000256" key="2">
    <source>
        <dbReference type="SAM" id="SignalP"/>
    </source>
</evidence>
<dbReference type="SUPFAM" id="SSF51110">
    <property type="entry name" value="alpha-D-mannose-specific plant lectins"/>
    <property type="match status" value="1"/>
</dbReference>
<dbReference type="Pfam" id="PF01453">
    <property type="entry name" value="B_lectin"/>
    <property type="match status" value="1"/>
</dbReference>
<dbReference type="PROSITE" id="PS50927">
    <property type="entry name" value="BULB_LECTIN"/>
    <property type="match status" value="1"/>
</dbReference>
<evidence type="ECO:0000256" key="1">
    <source>
        <dbReference type="ARBA" id="ARBA00022729"/>
    </source>
</evidence>
<evidence type="ECO:0000259" key="3">
    <source>
        <dbReference type="PROSITE" id="PS50927"/>
    </source>
</evidence>
<dbReference type="PANTHER" id="PTHR47976">
    <property type="entry name" value="G-TYPE LECTIN S-RECEPTOR-LIKE SERINE/THREONINE-PROTEIN KINASE SD2-5"/>
    <property type="match status" value="1"/>
</dbReference>
<reference evidence="4 5" key="1">
    <citation type="submission" date="2020-06" db="EMBL/GenBank/DDBJ databases">
        <title>Transcriptomic and genomic resources for Thalictrum thalictroides and T. hernandezii: Facilitating candidate gene discovery in an emerging model plant lineage.</title>
        <authorList>
            <person name="Arias T."/>
            <person name="Riano-Pachon D.M."/>
            <person name="Di Stilio V.S."/>
        </authorList>
    </citation>
    <scope>NUCLEOTIDE SEQUENCE [LARGE SCALE GENOMIC DNA]</scope>
    <source>
        <strain evidence="5">cv. WT478/WT964</strain>
        <tissue evidence="4">Leaves</tissue>
    </source>
</reference>
<dbReference type="InterPro" id="IPR036426">
    <property type="entry name" value="Bulb-type_lectin_dom_sf"/>
</dbReference>
<evidence type="ECO:0000313" key="4">
    <source>
        <dbReference type="EMBL" id="KAF5189497.1"/>
    </source>
</evidence>
<dbReference type="SMART" id="SM00108">
    <property type="entry name" value="B_lectin"/>
    <property type="match status" value="1"/>
</dbReference>
<comment type="caution">
    <text evidence="4">The sequence shown here is derived from an EMBL/GenBank/DDBJ whole genome shotgun (WGS) entry which is preliminary data.</text>
</comment>
<feature type="chain" id="PRO_5029789678" evidence="2">
    <location>
        <begin position="24"/>
        <end position="448"/>
    </location>
</feature>
<dbReference type="PIRSF" id="PIRSF002686">
    <property type="entry name" value="SLG"/>
    <property type="match status" value="1"/>
</dbReference>
<feature type="signal peptide" evidence="2">
    <location>
        <begin position="1"/>
        <end position="23"/>
    </location>
</feature>
<sequence length="448" mass="50237">MMSVSSHFLPFFLFFSLFFVSQAVVPRSKTFKYVINGEFGDYITEYDASYRFFNIPNFESFSGPFQLFFYNTTPDAYVFALRMGRPRYESQLRWVWDANRGNPVRENGTLTFAADGNLVLADVNGRIAWQTGTSNKGVVGIELLPNGNLVLKDKKGSFVWQSFDHPTDTLLVGSALTRGGRNKLVSRVSDVDGSDGPYSLVLERDRLAMYLKSKNSPQPLLYYVRELQSSSNNPSPVSRVVFNNKPLTEEAYEYEHEYIIYHVNSSEANTQFIGRPTKFNSTLSILRLGIDGSLKVYSFYDRVQLGGWEVTFSAFDRDDIYGVSECRLPSKCGSLGVCEDNECVACPTPKGLLGYSKNCAPPKLPSCKAGSQLANYYKVVGVEHFTYEYTQGEGPIKVADCRAKCSKDCGCLGFFYREESSKCLVVPELGTLSKVSNQTHVAYIKISK</sequence>
<feature type="domain" description="Bulb-type lectin" evidence="3">
    <location>
        <begin position="46"/>
        <end position="164"/>
    </location>
</feature>
<dbReference type="AlphaFoldDB" id="A0A7J6VXU7"/>
<accession>A0A7J6VXU7</accession>
<protein>
    <submittedName>
        <fullName evidence="4">Ep1-like glycoprotein</fullName>
    </submittedName>
</protein>
<keyword evidence="5" id="KW-1185">Reference proteome</keyword>
<evidence type="ECO:0000313" key="5">
    <source>
        <dbReference type="Proteomes" id="UP000554482"/>
    </source>
</evidence>
<gene>
    <name evidence="4" type="ORF">FRX31_020916</name>
</gene>
<dbReference type="Proteomes" id="UP000554482">
    <property type="component" value="Unassembled WGS sequence"/>
</dbReference>
<dbReference type="CDD" id="cd00028">
    <property type="entry name" value="B_lectin"/>
    <property type="match status" value="1"/>
</dbReference>
<dbReference type="EMBL" id="JABWDY010025411">
    <property type="protein sequence ID" value="KAF5189497.1"/>
    <property type="molecule type" value="Genomic_DNA"/>
</dbReference>
<organism evidence="4 5">
    <name type="scientific">Thalictrum thalictroides</name>
    <name type="common">Rue-anemone</name>
    <name type="synonym">Anemone thalictroides</name>
    <dbReference type="NCBI Taxonomy" id="46969"/>
    <lineage>
        <taxon>Eukaryota</taxon>
        <taxon>Viridiplantae</taxon>
        <taxon>Streptophyta</taxon>
        <taxon>Embryophyta</taxon>
        <taxon>Tracheophyta</taxon>
        <taxon>Spermatophyta</taxon>
        <taxon>Magnoliopsida</taxon>
        <taxon>Ranunculales</taxon>
        <taxon>Ranunculaceae</taxon>
        <taxon>Thalictroideae</taxon>
        <taxon>Thalictrum</taxon>
    </lineage>
</organism>
<keyword evidence="1 2" id="KW-0732">Signal</keyword>
<proteinExistence type="predicted"/>
<dbReference type="InterPro" id="IPR035446">
    <property type="entry name" value="SLSG/EP1"/>
</dbReference>
<dbReference type="Gene3D" id="2.90.10.10">
    <property type="entry name" value="Bulb-type lectin domain"/>
    <property type="match status" value="1"/>
</dbReference>
<dbReference type="OrthoDB" id="4062651at2759"/>
<dbReference type="InterPro" id="IPR001480">
    <property type="entry name" value="Bulb-type_lectin_dom"/>
</dbReference>
<dbReference type="InterPro" id="IPR051343">
    <property type="entry name" value="G-type_lectin_kinases/EP1-like"/>
</dbReference>
<name>A0A7J6VXU7_THATH</name>